<evidence type="ECO:0000256" key="1">
    <source>
        <dbReference type="SAM" id="MobiDB-lite"/>
    </source>
</evidence>
<feature type="region of interest" description="Disordered" evidence="1">
    <location>
        <begin position="44"/>
        <end position="67"/>
    </location>
</feature>
<proteinExistence type="predicted"/>
<keyword evidence="3" id="KW-1185">Reference proteome</keyword>
<name>A0A096AW91_9BACT</name>
<dbReference type="Proteomes" id="UP000029614">
    <property type="component" value="Unassembled WGS sequence"/>
</dbReference>
<comment type="caution">
    <text evidence="2">The sequence shown here is derived from an EMBL/GenBank/DDBJ whole genome shotgun (WGS) entry which is preliminary data.</text>
</comment>
<sequence length="67" mass="7236">MKLKFNEIVEPKDVLTNSLNDVKGGNSGFWKDLLDSIAVCSTGCSTGEKTEKKKSVSSDQSQSTVKP</sequence>
<reference evidence="2 3" key="1">
    <citation type="submission" date="2014-07" db="EMBL/GenBank/DDBJ databases">
        <authorList>
            <person name="McCorrison J."/>
            <person name="Sanka R."/>
            <person name="Torralba M."/>
            <person name="Gillis M."/>
            <person name="Haft D.H."/>
            <person name="Methe B."/>
            <person name="Sutton G."/>
            <person name="Nelson K.E."/>
        </authorList>
    </citation>
    <scope>NUCLEOTIDE SEQUENCE [LARGE SCALE GENOMIC DNA]</scope>
    <source>
        <strain evidence="2 3">DNF00058</strain>
    </source>
</reference>
<evidence type="ECO:0000313" key="2">
    <source>
        <dbReference type="EMBL" id="KGF51006.1"/>
    </source>
</evidence>
<dbReference type="EMBL" id="JRNU01000055">
    <property type="protein sequence ID" value="KGF51006.1"/>
    <property type="molecule type" value="Genomic_DNA"/>
</dbReference>
<protein>
    <submittedName>
        <fullName evidence="2">Uncharacterized protein</fullName>
    </submittedName>
</protein>
<feature type="compositionally biased region" description="Low complexity" evidence="1">
    <location>
        <begin position="57"/>
        <end position="67"/>
    </location>
</feature>
<organism evidence="2 3">
    <name type="scientific">Prevotella amnii DNF00058</name>
    <dbReference type="NCBI Taxonomy" id="1401066"/>
    <lineage>
        <taxon>Bacteria</taxon>
        <taxon>Pseudomonadati</taxon>
        <taxon>Bacteroidota</taxon>
        <taxon>Bacteroidia</taxon>
        <taxon>Bacteroidales</taxon>
        <taxon>Prevotellaceae</taxon>
        <taxon>Prevotella</taxon>
    </lineage>
</organism>
<gene>
    <name evidence="2" type="ORF">HMPREF9302_09075</name>
</gene>
<dbReference type="RefSeq" id="WP_004364404.1">
    <property type="nucleotide sequence ID" value="NZ_JRNU01000055.1"/>
</dbReference>
<dbReference type="AlphaFoldDB" id="A0A096AW91"/>
<accession>A0A096AW91</accession>
<evidence type="ECO:0000313" key="3">
    <source>
        <dbReference type="Proteomes" id="UP000029614"/>
    </source>
</evidence>